<protein>
    <recommendedName>
        <fullName evidence="4">DUF1985 domain-containing protein</fullName>
    </recommendedName>
</protein>
<comment type="caution">
    <text evidence="2">The sequence shown here is derived from an EMBL/GenBank/DDBJ whole genome shotgun (WGS) entry which is preliminary data.</text>
</comment>
<feature type="region of interest" description="Disordered" evidence="1">
    <location>
        <begin position="89"/>
        <end position="114"/>
    </location>
</feature>
<feature type="compositionally biased region" description="Acidic residues" evidence="1">
    <location>
        <begin position="90"/>
        <end position="100"/>
    </location>
</feature>
<evidence type="ECO:0000313" key="2">
    <source>
        <dbReference type="EMBL" id="KAF3441533.1"/>
    </source>
</evidence>
<dbReference type="PANTHER" id="PTHR48449">
    <property type="entry name" value="DUF1985 DOMAIN-CONTAINING PROTEIN"/>
    <property type="match status" value="1"/>
</dbReference>
<gene>
    <name evidence="2" type="ORF">FNV43_RR15447</name>
</gene>
<reference evidence="2" key="1">
    <citation type="submission" date="2020-03" db="EMBL/GenBank/DDBJ databases">
        <title>A high-quality chromosome-level genome assembly of a woody plant with both climbing and erect habits, Rhamnella rubrinervis.</title>
        <authorList>
            <person name="Lu Z."/>
            <person name="Yang Y."/>
            <person name="Zhu X."/>
            <person name="Sun Y."/>
        </authorList>
    </citation>
    <scope>NUCLEOTIDE SEQUENCE</scope>
    <source>
        <strain evidence="2">BYM</strain>
        <tissue evidence="2">Leaf</tissue>
    </source>
</reference>
<dbReference type="AlphaFoldDB" id="A0A8K0E6J8"/>
<dbReference type="EMBL" id="VOIH02000007">
    <property type="protein sequence ID" value="KAF3441533.1"/>
    <property type="molecule type" value="Genomic_DNA"/>
</dbReference>
<proteinExistence type="predicted"/>
<accession>A0A8K0E6J8</accession>
<evidence type="ECO:0000313" key="3">
    <source>
        <dbReference type="Proteomes" id="UP000796880"/>
    </source>
</evidence>
<evidence type="ECO:0008006" key="4">
    <source>
        <dbReference type="Google" id="ProtNLM"/>
    </source>
</evidence>
<keyword evidence="3" id="KW-1185">Reference proteome</keyword>
<evidence type="ECO:0000256" key="1">
    <source>
        <dbReference type="SAM" id="MobiDB-lite"/>
    </source>
</evidence>
<organism evidence="2 3">
    <name type="scientific">Rhamnella rubrinervis</name>
    <dbReference type="NCBI Taxonomy" id="2594499"/>
    <lineage>
        <taxon>Eukaryota</taxon>
        <taxon>Viridiplantae</taxon>
        <taxon>Streptophyta</taxon>
        <taxon>Embryophyta</taxon>
        <taxon>Tracheophyta</taxon>
        <taxon>Spermatophyta</taxon>
        <taxon>Magnoliopsida</taxon>
        <taxon>eudicotyledons</taxon>
        <taxon>Gunneridae</taxon>
        <taxon>Pentapetalae</taxon>
        <taxon>rosids</taxon>
        <taxon>fabids</taxon>
        <taxon>Rosales</taxon>
        <taxon>Rhamnaceae</taxon>
        <taxon>rhamnoid group</taxon>
        <taxon>Rhamneae</taxon>
        <taxon>Rhamnella</taxon>
    </lineage>
</organism>
<dbReference type="PANTHER" id="PTHR48449:SF1">
    <property type="entry name" value="DUF1985 DOMAIN-CONTAINING PROTEIN"/>
    <property type="match status" value="1"/>
</dbReference>
<dbReference type="Proteomes" id="UP000796880">
    <property type="component" value="Unassembled WGS sequence"/>
</dbReference>
<name>A0A8K0E6J8_9ROSA</name>
<dbReference type="OrthoDB" id="1194650at2759"/>
<sequence>MVKDVFTNTIKYMEDDDMVKFYLCECGLIKKESHSQIDNDHLSIIDDLEYFNYYLWGEMSWAATISSLHKALEKPNRPGTIVLEGLNVDDGLEHDDGDDIEPPKKRAHMNDNQN</sequence>